<dbReference type="Pfam" id="PF07980">
    <property type="entry name" value="SusD_RagB"/>
    <property type="match status" value="1"/>
</dbReference>
<feature type="domain" description="RagB/SusD" evidence="6">
    <location>
        <begin position="284"/>
        <end position="518"/>
    </location>
</feature>
<protein>
    <submittedName>
        <fullName evidence="8">Putative outer membrane starch-binding protein</fullName>
    </submittedName>
</protein>
<dbReference type="SUPFAM" id="SSF48452">
    <property type="entry name" value="TPR-like"/>
    <property type="match status" value="1"/>
</dbReference>
<dbReference type="Pfam" id="PF14322">
    <property type="entry name" value="SusD-like_3"/>
    <property type="match status" value="1"/>
</dbReference>
<evidence type="ECO:0000259" key="7">
    <source>
        <dbReference type="Pfam" id="PF14322"/>
    </source>
</evidence>
<comment type="similarity">
    <text evidence="2">Belongs to the SusD family.</text>
</comment>
<dbReference type="InterPro" id="IPR011990">
    <property type="entry name" value="TPR-like_helical_dom_sf"/>
</dbReference>
<keyword evidence="3" id="KW-0732">Signal</keyword>
<name>A0A2T0UB71_9SPHI</name>
<dbReference type="Proteomes" id="UP000238034">
    <property type="component" value="Unassembled WGS sequence"/>
</dbReference>
<proteinExistence type="inferred from homology"/>
<keyword evidence="4" id="KW-0472">Membrane</keyword>
<dbReference type="CDD" id="cd08977">
    <property type="entry name" value="SusD"/>
    <property type="match status" value="1"/>
</dbReference>
<reference evidence="8 9" key="1">
    <citation type="submission" date="2018-03" db="EMBL/GenBank/DDBJ databases">
        <title>Genomic Encyclopedia of Type Strains, Phase III (KMG-III): the genomes of soil and plant-associated and newly described type strains.</title>
        <authorList>
            <person name="Whitman W."/>
        </authorList>
    </citation>
    <scope>NUCLEOTIDE SEQUENCE [LARGE SCALE GENOMIC DNA]</scope>
    <source>
        <strain evidence="8 9">CGMCC 1.9313</strain>
    </source>
</reference>
<evidence type="ECO:0000256" key="5">
    <source>
        <dbReference type="ARBA" id="ARBA00023237"/>
    </source>
</evidence>
<evidence type="ECO:0000313" key="8">
    <source>
        <dbReference type="EMBL" id="PRY55163.1"/>
    </source>
</evidence>
<dbReference type="GO" id="GO:0009279">
    <property type="term" value="C:cell outer membrane"/>
    <property type="evidence" value="ECO:0007669"/>
    <property type="project" value="UniProtKB-SubCell"/>
</dbReference>
<evidence type="ECO:0000256" key="2">
    <source>
        <dbReference type="ARBA" id="ARBA00006275"/>
    </source>
</evidence>
<keyword evidence="9" id="KW-1185">Reference proteome</keyword>
<evidence type="ECO:0000256" key="4">
    <source>
        <dbReference type="ARBA" id="ARBA00023136"/>
    </source>
</evidence>
<keyword evidence="5" id="KW-0998">Cell outer membrane</keyword>
<dbReference type="AlphaFoldDB" id="A0A2T0UB71"/>
<comment type="caution">
    <text evidence="8">The sequence shown here is derived from an EMBL/GenBank/DDBJ whole genome shotgun (WGS) entry which is preliminary data.</text>
</comment>
<sequence length="524" mass="58612">MKATKKQLSIFLLSGLLFGSISSCKDFLDLAPLDNRVEQNFYKTEKDAQEALNSVYDALQWHTNAGGGGFSPDPMMSDIASDDAFAGGSSRSDSPDMIQIDQHNMLTTNSLTRVYWANHYTGIYRANLLLQKLPDIPMSEDKKNRIAAECKFLRAHFYFDLAKWFGNIPLILAPQSPGEYCSPAAEPAQMFGQIALDLIEAFPALEKADLRTSKAHATRWSAQALLARVYLFYKGVYNGDLQAGSTPVNAAYALQQLKDVIDNSGHTLLENYADNFSKANEFSKESVWEISYSSDNPWFDWNYIQGGEGNMQPLMQGPRINGDPNYNSGWSFAPVTQELNNAFEPNDPRRGATILSQADDLSGAVSTGYQHTGFFSKKYTTTNEYRPINGQYELNWGNNYRSIRFSDVLLMAAELEVTTGGTQAQTYFNRVRDRVDLPGKPATLANIYQERRVELALEGHRYWDLLRQGLTVANQNISIQNKRGPGYVGDQIDFNVTFNPATRGLFPIPQSEIDQCAGVLKPNF</sequence>
<dbReference type="InterPro" id="IPR033985">
    <property type="entry name" value="SusD-like_N"/>
</dbReference>
<feature type="domain" description="SusD-like N-terminal" evidence="7">
    <location>
        <begin position="26"/>
        <end position="231"/>
    </location>
</feature>
<dbReference type="InterPro" id="IPR012944">
    <property type="entry name" value="SusD_RagB_dom"/>
</dbReference>
<dbReference type="Gene3D" id="1.25.40.390">
    <property type="match status" value="1"/>
</dbReference>
<dbReference type="PROSITE" id="PS51257">
    <property type="entry name" value="PROKAR_LIPOPROTEIN"/>
    <property type="match status" value="1"/>
</dbReference>
<comment type="subcellular location">
    <subcellularLocation>
        <location evidence="1">Cell outer membrane</location>
    </subcellularLocation>
</comment>
<dbReference type="EMBL" id="PVTH01000001">
    <property type="protein sequence ID" value="PRY55163.1"/>
    <property type="molecule type" value="Genomic_DNA"/>
</dbReference>
<evidence type="ECO:0000313" key="9">
    <source>
        <dbReference type="Proteomes" id="UP000238034"/>
    </source>
</evidence>
<evidence type="ECO:0000256" key="1">
    <source>
        <dbReference type="ARBA" id="ARBA00004442"/>
    </source>
</evidence>
<organism evidence="8 9">
    <name type="scientific">Arcticibacter pallidicorallinus</name>
    <dbReference type="NCBI Taxonomy" id="1259464"/>
    <lineage>
        <taxon>Bacteria</taxon>
        <taxon>Pseudomonadati</taxon>
        <taxon>Bacteroidota</taxon>
        <taxon>Sphingobacteriia</taxon>
        <taxon>Sphingobacteriales</taxon>
        <taxon>Sphingobacteriaceae</taxon>
        <taxon>Arcticibacter</taxon>
    </lineage>
</organism>
<accession>A0A2T0UB71</accession>
<evidence type="ECO:0000259" key="6">
    <source>
        <dbReference type="Pfam" id="PF07980"/>
    </source>
</evidence>
<gene>
    <name evidence="8" type="ORF">B0I27_101131</name>
</gene>
<evidence type="ECO:0000256" key="3">
    <source>
        <dbReference type="ARBA" id="ARBA00022729"/>
    </source>
</evidence>